<reference evidence="1" key="1">
    <citation type="submission" date="2022-02" db="EMBL/GenBank/DDBJ databases">
        <title>Plant Genome Project.</title>
        <authorList>
            <person name="Zhang R.-G."/>
        </authorList>
    </citation>
    <scope>NUCLEOTIDE SEQUENCE</scope>
    <source>
        <strain evidence="1">AT1</strain>
    </source>
</reference>
<gene>
    <name evidence="1" type="ORF">RHMOL_Rhmol11G0156200</name>
</gene>
<protein>
    <submittedName>
        <fullName evidence="1">Uncharacterized protein</fullName>
    </submittedName>
</protein>
<organism evidence="1 2">
    <name type="scientific">Rhododendron molle</name>
    <name type="common">Chinese azalea</name>
    <name type="synonym">Azalea mollis</name>
    <dbReference type="NCBI Taxonomy" id="49168"/>
    <lineage>
        <taxon>Eukaryota</taxon>
        <taxon>Viridiplantae</taxon>
        <taxon>Streptophyta</taxon>
        <taxon>Embryophyta</taxon>
        <taxon>Tracheophyta</taxon>
        <taxon>Spermatophyta</taxon>
        <taxon>Magnoliopsida</taxon>
        <taxon>eudicotyledons</taxon>
        <taxon>Gunneridae</taxon>
        <taxon>Pentapetalae</taxon>
        <taxon>asterids</taxon>
        <taxon>Ericales</taxon>
        <taxon>Ericaceae</taxon>
        <taxon>Ericoideae</taxon>
        <taxon>Rhodoreae</taxon>
        <taxon>Rhododendron</taxon>
    </lineage>
</organism>
<evidence type="ECO:0000313" key="1">
    <source>
        <dbReference type="EMBL" id="KAI8531699.1"/>
    </source>
</evidence>
<comment type="caution">
    <text evidence="1">The sequence shown here is derived from an EMBL/GenBank/DDBJ whole genome shotgun (WGS) entry which is preliminary data.</text>
</comment>
<keyword evidence="2" id="KW-1185">Reference proteome</keyword>
<sequence length="923" mass="100012">MNLLSCSLYKYIFLYYHFQTKLKKNMEIRPLFLVLLLLMCSSSNVSTAIDCRITTYGSPSKSLSTITVDKSGRGNHATVQEAVNSVRSGNAYWIRILVKPGVYEEKVTIPWDKECIVLEGSGSGQTRITWNGHGQTDTTATFTAAAANFVAKGIAFENSYDMPVVQQNWVPAVAARIYGDKSSFHHCAFIGFQDTLWDVQGRHYFNSCSIEGAVDFIWGSGQSFYEDCSIKVTAGLARPQRLYAGYVTAQGRQSAKDPSGFVFERGSVFGIGKAYLGRAYGPHSRVVFHGTELGALVVPDGWDAWHYKGSNSTKGTPLLQNQVVEAAVMAVVIVAQTTPSNLLISRHAHCFPPSLRSPPPFRVRHRFSARRRLNPPQFASKRLEGFNSRCSITNTEVFNPVDIEEEAQGEFSVASSSCSVQTVDIQSDILNLETEALNLLAEDTYVDTLLTSLPVLSEEEQNILAATPAHPAGLHALYASCIAGNLVEQLWNFAWPVAISLIHPSLLPVAVMGFFSKLAVIFGGPLVGKLMDHFPRVPAYNCLSIVQAAAQLLSVGMIIHAHTIYTSATSTLPRPWFVVLVLAGAIERLSGLALGVAMERDWVVLLAGTNRPIALAQANAVLNRIDLLCEIAGASLFGILLSKYEPVTCLNLAAGLILWSTPVVVVLTWLTNELSMGVLDRAKSPQACCRNSMGGPLMGTENIVEMSVDAIRHGWFEYMQQPVLPASLAYVLLCFNVVLAPGGLMTAFLTQQGLNPSIIGGFSGLCAFMGVAATFLSAYMVRRLGILKAGAVGLVLQAFLLTIAVAVYWSGSLTRQTPLLFFLCLIVLSRLGHMSYDVVGAQILQTGIPESKANLIGTTEVSIASLAESVLLGVAIIANDVSHFGSLAMLSLLSVIAAALLFCRWLGNPSDAQRSLFNFDPQF</sequence>
<dbReference type="EMBL" id="CM046398">
    <property type="protein sequence ID" value="KAI8531699.1"/>
    <property type="molecule type" value="Genomic_DNA"/>
</dbReference>
<accession>A0ACC0LTN9</accession>
<dbReference type="Proteomes" id="UP001062846">
    <property type="component" value="Chromosome 11"/>
</dbReference>
<proteinExistence type="predicted"/>
<evidence type="ECO:0000313" key="2">
    <source>
        <dbReference type="Proteomes" id="UP001062846"/>
    </source>
</evidence>
<name>A0ACC0LTN9_RHOML</name>